<evidence type="ECO:0000313" key="2">
    <source>
        <dbReference type="Proteomes" id="UP000827092"/>
    </source>
</evidence>
<organism evidence="1 2">
    <name type="scientific">Oedothorax gibbosus</name>
    <dbReference type="NCBI Taxonomy" id="931172"/>
    <lineage>
        <taxon>Eukaryota</taxon>
        <taxon>Metazoa</taxon>
        <taxon>Ecdysozoa</taxon>
        <taxon>Arthropoda</taxon>
        <taxon>Chelicerata</taxon>
        <taxon>Arachnida</taxon>
        <taxon>Araneae</taxon>
        <taxon>Araneomorphae</taxon>
        <taxon>Entelegynae</taxon>
        <taxon>Araneoidea</taxon>
        <taxon>Linyphiidae</taxon>
        <taxon>Erigoninae</taxon>
        <taxon>Oedothorax</taxon>
    </lineage>
</organism>
<name>A0AAV6UNY9_9ARAC</name>
<comment type="caution">
    <text evidence="1">The sequence shown here is derived from an EMBL/GenBank/DDBJ whole genome shotgun (WGS) entry which is preliminary data.</text>
</comment>
<reference evidence="1 2" key="1">
    <citation type="journal article" date="2022" name="Nat. Ecol. Evol.">
        <title>A masculinizing supergene underlies an exaggerated male reproductive morph in a spider.</title>
        <authorList>
            <person name="Hendrickx F."/>
            <person name="De Corte Z."/>
            <person name="Sonet G."/>
            <person name="Van Belleghem S.M."/>
            <person name="Kostlbacher S."/>
            <person name="Vangestel C."/>
        </authorList>
    </citation>
    <scope>NUCLEOTIDE SEQUENCE [LARGE SCALE GENOMIC DNA]</scope>
    <source>
        <strain evidence="1">W744_W776</strain>
    </source>
</reference>
<proteinExistence type="predicted"/>
<protein>
    <submittedName>
        <fullName evidence="1">Uncharacterized protein</fullName>
    </submittedName>
</protein>
<accession>A0AAV6UNY9</accession>
<evidence type="ECO:0000313" key="1">
    <source>
        <dbReference type="EMBL" id="KAG8185967.1"/>
    </source>
</evidence>
<keyword evidence="2" id="KW-1185">Reference proteome</keyword>
<dbReference type="AlphaFoldDB" id="A0AAV6UNY9"/>
<gene>
    <name evidence="1" type="ORF">JTE90_003527</name>
</gene>
<dbReference type="Proteomes" id="UP000827092">
    <property type="component" value="Unassembled WGS sequence"/>
</dbReference>
<dbReference type="EMBL" id="JAFNEN010000318">
    <property type="protein sequence ID" value="KAG8185967.1"/>
    <property type="molecule type" value="Genomic_DNA"/>
</dbReference>
<sequence length="77" mass="8879">MYEELTWRTASLRPRCGSHKKGRSRLGRRTILRTADGSAILTGWTATTTDGRRMYEELTRTDFPLFATQLRSCELLN</sequence>